<name>A0ACB9JKJ9_9ASTR</name>
<accession>A0ACB9JKJ9</accession>
<dbReference type="Proteomes" id="UP001056120">
    <property type="component" value="Linkage Group LG03"/>
</dbReference>
<proteinExistence type="predicted"/>
<keyword evidence="2" id="KW-1185">Reference proteome</keyword>
<gene>
    <name evidence="1" type="ORF">L1987_08417</name>
</gene>
<comment type="caution">
    <text evidence="1">The sequence shown here is derived from an EMBL/GenBank/DDBJ whole genome shotgun (WGS) entry which is preliminary data.</text>
</comment>
<reference evidence="1 2" key="2">
    <citation type="journal article" date="2022" name="Mol. Ecol. Resour.">
        <title>The genomes of chicory, endive, great burdock and yacon provide insights into Asteraceae paleo-polyploidization history and plant inulin production.</title>
        <authorList>
            <person name="Fan W."/>
            <person name="Wang S."/>
            <person name="Wang H."/>
            <person name="Wang A."/>
            <person name="Jiang F."/>
            <person name="Liu H."/>
            <person name="Zhao H."/>
            <person name="Xu D."/>
            <person name="Zhang Y."/>
        </authorList>
    </citation>
    <scope>NUCLEOTIDE SEQUENCE [LARGE SCALE GENOMIC DNA]</scope>
    <source>
        <strain evidence="2">cv. Yunnan</strain>
        <tissue evidence="1">Leaves</tissue>
    </source>
</reference>
<dbReference type="EMBL" id="CM042020">
    <property type="protein sequence ID" value="KAI3820867.1"/>
    <property type="molecule type" value="Genomic_DNA"/>
</dbReference>
<organism evidence="1 2">
    <name type="scientific">Smallanthus sonchifolius</name>
    <dbReference type="NCBI Taxonomy" id="185202"/>
    <lineage>
        <taxon>Eukaryota</taxon>
        <taxon>Viridiplantae</taxon>
        <taxon>Streptophyta</taxon>
        <taxon>Embryophyta</taxon>
        <taxon>Tracheophyta</taxon>
        <taxon>Spermatophyta</taxon>
        <taxon>Magnoliopsida</taxon>
        <taxon>eudicotyledons</taxon>
        <taxon>Gunneridae</taxon>
        <taxon>Pentapetalae</taxon>
        <taxon>asterids</taxon>
        <taxon>campanulids</taxon>
        <taxon>Asterales</taxon>
        <taxon>Asteraceae</taxon>
        <taxon>Asteroideae</taxon>
        <taxon>Heliantheae alliance</taxon>
        <taxon>Millerieae</taxon>
        <taxon>Smallanthus</taxon>
    </lineage>
</organism>
<sequence length="66" mass="7480">MSDYSLALGFSACLRYQAYRRKIMAFSTYRTEGSADDNARVNGGRTKRGREGRREMPRASIDNQGI</sequence>
<evidence type="ECO:0000313" key="2">
    <source>
        <dbReference type="Proteomes" id="UP001056120"/>
    </source>
</evidence>
<reference evidence="2" key="1">
    <citation type="journal article" date="2022" name="Mol. Ecol. Resour.">
        <title>The genomes of chicory, endive, great burdock and yacon provide insights into Asteraceae palaeo-polyploidization history and plant inulin production.</title>
        <authorList>
            <person name="Fan W."/>
            <person name="Wang S."/>
            <person name="Wang H."/>
            <person name="Wang A."/>
            <person name="Jiang F."/>
            <person name="Liu H."/>
            <person name="Zhao H."/>
            <person name="Xu D."/>
            <person name="Zhang Y."/>
        </authorList>
    </citation>
    <scope>NUCLEOTIDE SEQUENCE [LARGE SCALE GENOMIC DNA]</scope>
    <source>
        <strain evidence="2">cv. Yunnan</strain>
    </source>
</reference>
<evidence type="ECO:0000313" key="1">
    <source>
        <dbReference type="EMBL" id="KAI3820867.1"/>
    </source>
</evidence>
<protein>
    <submittedName>
        <fullName evidence="1">Uncharacterized protein</fullName>
    </submittedName>
</protein>